<reference evidence="3" key="2">
    <citation type="journal article" date="2007" name="Science">
        <title>Draft genome sequence of the sexually transmitted pathogen Trichomonas vaginalis.</title>
        <authorList>
            <person name="Carlton J.M."/>
            <person name="Hirt R.P."/>
            <person name="Silva J.C."/>
            <person name="Delcher A.L."/>
            <person name="Schatz M."/>
            <person name="Zhao Q."/>
            <person name="Wortman J.R."/>
            <person name="Bidwell S.L."/>
            <person name="Alsmark U.C.M."/>
            <person name="Besteiro S."/>
            <person name="Sicheritz-Ponten T."/>
            <person name="Noel C.J."/>
            <person name="Dacks J.B."/>
            <person name="Foster P.G."/>
            <person name="Simillion C."/>
            <person name="Van de Peer Y."/>
            <person name="Miranda-Saavedra D."/>
            <person name="Barton G.J."/>
            <person name="Westrop G.D."/>
            <person name="Mueller S."/>
            <person name="Dessi D."/>
            <person name="Fiori P.L."/>
            <person name="Ren Q."/>
            <person name="Paulsen I."/>
            <person name="Zhang H."/>
            <person name="Bastida-Corcuera F.D."/>
            <person name="Simoes-Barbosa A."/>
            <person name="Brown M.T."/>
            <person name="Hayes R.D."/>
            <person name="Mukherjee M."/>
            <person name="Okumura C.Y."/>
            <person name="Schneider R."/>
            <person name="Smith A.J."/>
            <person name="Vanacova S."/>
            <person name="Villalvazo M."/>
            <person name="Haas B.J."/>
            <person name="Pertea M."/>
            <person name="Feldblyum T.V."/>
            <person name="Utterback T.R."/>
            <person name="Shu C.L."/>
            <person name="Osoegawa K."/>
            <person name="de Jong P.J."/>
            <person name="Hrdy I."/>
            <person name="Horvathova L."/>
            <person name="Zubacova Z."/>
            <person name="Dolezal P."/>
            <person name="Malik S.B."/>
            <person name="Logsdon J.M. Jr."/>
            <person name="Henze K."/>
            <person name="Gupta A."/>
            <person name="Wang C.C."/>
            <person name="Dunne R.L."/>
            <person name="Upcroft J.A."/>
            <person name="Upcroft P."/>
            <person name="White O."/>
            <person name="Salzberg S.L."/>
            <person name="Tang P."/>
            <person name="Chiu C.-H."/>
            <person name="Lee Y.-S."/>
            <person name="Embley T.M."/>
            <person name="Coombs G.H."/>
            <person name="Mottram J.C."/>
            <person name="Tachezy J."/>
            <person name="Fraser-Liggett C.M."/>
            <person name="Johnson P.J."/>
        </authorList>
    </citation>
    <scope>NUCLEOTIDE SEQUENCE [LARGE SCALE GENOMIC DNA]</scope>
    <source>
        <strain evidence="3">G3</strain>
    </source>
</reference>
<dbReference type="RefSeq" id="XP_001309179.1">
    <property type="nucleotide sequence ID" value="XM_001309178.1"/>
</dbReference>
<dbReference type="Proteomes" id="UP000001542">
    <property type="component" value="Unassembled WGS sequence"/>
</dbReference>
<dbReference type="PROSITE" id="PS50297">
    <property type="entry name" value="ANK_REP_REGION"/>
    <property type="match status" value="1"/>
</dbReference>
<evidence type="ECO:0000313" key="4">
    <source>
        <dbReference type="Proteomes" id="UP000001542"/>
    </source>
</evidence>
<feature type="repeat" description="ANK" evidence="1">
    <location>
        <begin position="310"/>
        <end position="342"/>
    </location>
</feature>
<dbReference type="VEuPathDB" id="TrichDB:TVAG_205350"/>
<reference evidence="3" key="1">
    <citation type="submission" date="2006-10" db="EMBL/GenBank/DDBJ databases">
        <authorList>
            <person name="Amadeo P."/>
            <person name="Zhao Q."/>
            <person name="Wortman J."/>
            <person name="Fraser-Liggett C."/>
            <person name="Carlton J."/>
        </authorList>
    </citation>
    <scope>NUCLEOTIDE SEQUENCE</scope>
    <source>
        <strain evidence="3">G3</strain>
    </source>
</reference>
<proteinExistence type="predicted"/>
<dbReference type="VEuPathDB" id="TrichDB:TVAGG3_0488980"/>
<gene>
    <name evidence="3" type="ORF">TVAG_205350</name>
</gene>
<dbReference type="SUPFAM" id="SSF48403">
    <property type="entry name" value="Ankyrin repeat"/>
    <property type="match status" value="1"/>
</dbReference>
<dbReference type="OrthoDB" id="19174at2759"/>
<evidence type="ECO:0000259" key="2">
    <source>
        <dbReference type="Pfam" id="PF11929"/>
    </source>
</evidence>
<dbReference type="InParanoid" id="A2FFR5"/>
<dbReference type="SMART" id="SM00248">
    <property type="entry name" value="ANK"/>
    <property type="match status" value="2"/>
</dbReference>
<dbReference type="InterPro" id="IPR020683">
    <property type="entry name" value="DUF3447"/>
</dbReference>
<dbReference type="PANTHER" id="PTHR24182">
    <property type="entry name" value="ANKYRIN REPEAT AND SOCS BOX CONTAINING 4"/>
    <property type="match status" value="1"/>
</dbReference>
<protein>
    <recommendedName>
        <fullName evidence="2">DUF3447 domain-containing protein</fullName>
    </recommendedName>
</protein>
<dbReference type="EMBL" id="DS113767">
    <property type="protein sequence ID" value="EAX96249.1"/>
    <property type="molecule type" value="Genomic_DNA"/>
</dbReference>
<dbReference type="Gene3D" id="1.25.40.20">
    <property type="entry name" value="Ankyrin repeat-containing domain"/>
    <property type="match status" value="1"/>
</dbReference>
<evidence type="ECO:0000256" key="1">
    <source>
        <dbReference type="PROSITE-ProRule" id="PRU00023"/>
    </source>
</evidence>
<sequence>MSSDYSKKYEDFIGALEKLFRIKSNESIEDMCNIINKVLISKYQLTKTQLMMIITKAFQYNYSSGEIYVKILKNIGLISEEISKLTFPLEGSIQFIVIHDQIDKFKEYFSQNGIKNNKFIIIPILNKTNIVTLSLIETCAYFGSVNIFYFLISDQNYKISTKCLKYSLIGKNADIINECLKENQMDMDCLREIVNSHNFEMLQFVLDRNIFSSNDFCDSSFDFLPIFEDIIKYQNLKAVFLLFEKEKSSIIPWCAAFPQTIDIIRNERLPDTNDCMSRNIIHYACMSQNSDIFMFLFNTSYKINNNHDRKSMTALDYAAIYNNIDAAKILVSHGAEVNINLDFHCLFYSILFDLILIIIR</sequence>
<dbReference type="InterPro" id="IPR002110">
    <property type="entry name" value="Ankyrin_rpt"/>
</dbReference>
<evidence type="ECO:0000313" key="3">
    <source>
        <dbReference type="EMBL" id="EAX96249.1"/>
    </source>
</evidence>
<organism evidence="3 4">
    <name type="scientific">Trichomonas vaginalis (strain ATCC PRA-98 / G3)</name>
    <dbReference type="NCBI Taxonomy" id="412133"/>
    <lineage>
        <taxon>Eukaryota</taxon>
        <taxon>Metamonada</taxon>
        <taxon>Parabasalia</taxon>
        <taxon>Trichomonadida</taxon>
        <taxon>Trichomonadidae</taxon>
        <taxon>Trichomonas</taxon>
    </lineage>
</organism>
<dbReference type="PROSITE" id="PS50088">
    <property type="entry name" value="ANK_REPEAT"/>
    <property type="match status" value="1"/>
</dbReference>
<dbReference type="AlphaFoldDB" id="A2FFR5"/>
<keyword evidence="4" id="KW-1185">Reference proteome</keyword>
<dbReference type="Pfam" id="PF12796">
    <property type="entry name" value="Ank_2"/>
    <property type="match status" value="1"/>
</dbReference>
<dbReference type="KEGG" id="tva:4754018"/>
<dbReference type="PANTHER" id="PTHR24182:SF13">
    <property type="entry name" value="LD18443P"/>
    <property type="match status" value="1"/>
</dbReference>
<dbReference type="Pfam" id="PF11929">
    <property type="entry name" value="DUF3447"/>
    <property type="match status" value="1"/>
</dbReference>
<dbReference type="SMR" id="A2FFR5"/>
<feature type="domain" description="DUF3447" evidence="2">
    <location>
        <begin position="156"/>
        <end position="241"/>
    </location>
</feature>
<dbReference type="InterPro" id="IPR036770">
    <property type="entry name" value="Ankyrin_rpt-contain_sf"/>
</dbReference>
<keyword evidence="1" id="KW-0040">ANK repeat</keyword>
<accession>A2FFR5</accession>
<name>A2FFR5_TRIV3</name>